<dbReference type="EMBL" id="CAJNIZ010005280">
    <property type="protein sequence ID" value="CAE7240426.1"/>
    <property type="molecule type" value="Genomic_DNA"/>
</dbReference>
<feature type="transmembrane region" description="Helical" evidence="9">
    <location>
        <begin position="151"/>
        <end position="169"/>
    </location>
</feature>
<proteinExistence type="inferred from homology"/>
<comment type="similarity">
    <text evidence="2">Belongs to the SLC35F solute transporter family.</text>
</comment>
<feature type="region of interest" description="Disordered" evidence="8">
    <location>
        <begin position="1"/>
        <end position="23"/>
    </location>
</feature>
<dbReference type="InterPro" id="IPR037185">
    <property type="entry name" value="EmrE-like"/>
</dbReference>
<dbReference type="InterPro" id="IPR052221">
    <property type="entry name" value="SLC35F_Transporter"/>
</dbReference>
<dbReference type="SUPFAM" id="SSF103481">
    <property type="entry name" value="Multidrug resistance efflux transporter EmrE"/>
    <property type="match status" value="1"/>
</dbReference>
<evidence type="ECO:0000313" key="11">
    <source>
        <dbReference type="Proteomes" id="UP000649617"/>
    </source>
</evidence>
<feature type="transmembrane region" description="Helical" evidence="9">
    <location>
        <begin position="125"/>
        <end position="144"/>
    </location>
</feature>
<dbReference type="AlphaFoldDB" id="A0A812L9L0"/>
<dbReference type="OrthoDB" id="408666at2759"/>
<dbReference type="GO" id="GO:0022857">
    <property type="term" value="F:transmembrane transporter activity"/>
    <property type="evidence" value="ECO:0007669"/>
    <property type="project" value="InterPro"/>
</dbReference>
<protein>
    <submittedName>
        <fullName evidence="10">Slc35f1 protein</fullName>
    </submittedName>
</protein>
<feature type="coiled-coil region" evidence="7">
    <location>
        <begin position="357"/>
        <end position="384"/>
    </location>
</feature>
<feature type="transmembrane region" description="Helical" evidence="9">
    <location>
        <begin position="276"/>
        <end position="295"/>
    </location>
</feature>
<sequence>MGHDQEPLARRENGESIESTAEEAGPRRCASVALTSIALGQVIAVLNTLTGIFSSTLAADGINIPTIQSSLNYLLLAPLLLFAYPEIREEGLKLPWWRYMLWALADVEGNCLVVLAYRYTSVASVMLLDGFTSPVVMLLSCLLLGTRYTKYHIAACVACLFGLSLTVFADSSKAAAVPHAWLGDLLVLLGTVGYATSNVQEEVLLKRQCSRYEALGMLGVCGSVISCIQAFVLEGHTLIETKWSWQDIACLLGFQLCLFGVYMLVSIFLKMADAAVFNMSLLTCDLYSILFSWAVDTDSSLSCHIPSTEGRAPVVEVCVRCGILVPEGSRYCAGCLPGTQQEALELRQSVGKILADQAALQRKLELQQEERAQLEAKHADLEAKLYAAETGRPDSESEAAQQLLAILAQLKTLQLDSEVCTSHFLNQHHKRDSRASAMDGTVYVEVQRANGLSNSEYRFGDITSKVLGCRRVRPYVNCRIQWENTVTKMQSTSCIEAPGNGEWFDWGANLAFAVRADFWKASRFKILLEVFDKRELQGALRGDSFIGSGEIFLDPNTVAASPQQGVELFRNGQSAGELILAINMEASDMARAIMAISTCCPLTSVVRALAQVLRAPNATDLLMAARPVTLQLSQDMEDEVRRLFQAWVLRFCQRTLQLNGEETDEQTISALWKLARSAQEIVACSVHRSTDDVQDIVVAWLKNFFTGCAKTEAQLNESRLRSLLNMRQDQTGAGDSNPRQELLRMGVKVDKLQNDVLHAVLARFKEAQQGSEEEVFTCERIVQNGRAMPGLSVVLRRSPGSDSGFNVFIYETDSIRQWQARCLCDPCTRAALREEDILPVS</sequence>
<dbReference type="Pfam" id="PF06027">
    <property type="entry name" value="SLC35F"/>
    <property type="match status" value="1"/>
</dbReference>
<dbReference type="PANTHER" id="PTHR14233">
    <property type="entry name" value="DUF914-RELATED"/>
    <property type="match status" value="1"/>
</dbReference>
<keyword evidence="5 9" id="KW-1133">Transmembrane helix</keyword>
<evidence type="ECO:0000256" key="9">
    <source>
        <dbReference type="SAM" id="Phobius"/>
    </source>
</evidence>
<evidence type="ECO:0000256" key="7">
    <source>
        <dbReference type="SAM" id="Coils"/>
    </source>
</evidence>
<keyword evidence="4 9" id="KW-0812">Transmembrane</keyword>
<evidence type="ECO:0000313" key="10">
    <source>
        <dbReference type="EMBL" id="CAE7240426.1"/>
    </source>
</evidence>
<dbReference type="GO" id="GO:0016020">
    <property type="term" value="C:membrane"/>
    <property type="evidence" value="ECO:0007669"/>
    <property type="project" value="UniProtKB-SubCell"/>
</dbReference>
<keyword evidence="3" id="KW-0813">Transport</keyword>
<evidence type="ECO:0000256" key="6">
    <source>
        <dbReference type="ARBA" id="ARBA00023136"/>
    </source>
</evidence>
<evidence type="ECO:0000256" key="5">
    <source>
        <dbReference type="ARBA" id="ARBA00022989"/>
    </source>
</evidence>
<evidence type="ECO:0000256" key="3">
    <source>
        <dbReference type="ARBA" id="ARBA00022448"/>
    </source>
</evidence>
<accession>A0A812L9L0</accession>
<reference evidence="10" key="1">
    <citation type="submission" date="2021-02" db="EMBL/GenBank/DDBJ databases">
        <authorList>
            <person name="Dougan E. K."/>
            <person name="Rhodes N."/>
            <person name="Thang M."/>
            <person name="Chan C."/>
        </authorList>
    </citation>
    <scope>NUCLEOTIDE SEQUENCE</scope>
</reference>
<evidence type="ECO:0000256" key="2">
    <source>
        <dbReference type="ARBA" id="ARBA00007863"/>
    </source>
</evidence>
<keyword evidence="6 9" id="KW-0472">Membrane</keyword>
<feature type="compositionally biased region" description="Basic and acidic residues" evidence="8">
    <location>
        <begin position="1"/>
        <end position="14"/>
    </location>
</feature>
<keyword evidence="7" id="KW-0175">Coiled coil</keyword>
<evidence type="ECO:0000256" key="4">
    <source>
        <dbReference type="ARBA" id="ARBA00022692"/>
    </source>
</evidence>
<comment type="caution">
    <text evidence="10">The sequence shown here is derived from an EMBL/GenBank/DDBJ whole genome shotgun (WGS) entry which is preliminary data.</text>
</comment>
<evidence type="ECO:0000256" key="1">
    <source>
        <dbReference type="ARBA" id="ARBA00004141"/>
    </source>
</evidence>
<comment type="subcellular location">
    <subcellularLocation>
        <location evidence="1">Membrane</location>
        <topology evidence="1">Multi-pass membrane protein</topology>
    </subcellularLocation>
</comment>
<feature type="transmembrane region" description="Helical" evidence="9">
    <location>
        <begin position="245"/>
        <end position="269"/>
    </location>
</feature>
<dbReference type="Proteomes" id="UP000649617">
    <property type="component" value="Unassembled WGS sequence"/>
</dbReference>
<organism evidence="10 11">
    <name type="scientific">Symbiodinium pilosum</name>
    <name type="common">Dinoflagellate</name>
    <dbReference type="NCBI Taxonomy" id="2952"/>
    <lineage>
        <taxon>Eukaryota</taxon>
        <taxon>Sar</taxon>
        <taxon>Alveolata</taxon>
        <taxon>Dinophyceae</taxon>
        <taxon>Suessiales</taxon>
        <taxon>Symbiodiniaceae</taxon>
        <taxon>Symbiodinium</taxon>
    </lineage>
</organism>
<feature type="transmembrane region" description="Helical" evidence="9">
    <location>
        <begin position="37"/>
        <end position="58"/>
    </location>
</feature>
<name>A0A812L9L0_SYMPI</name>
<keyword evidence="11" id="KW-1185">Reference proteome</keyword>
<dbReference type="PANTHER" id="PTHR14233:SF4">
    <property type="entry name" value="SOLUTE CARRIER FAMILY 35 MEMBER F2"/>
    <property type="match status" value="1"/>
</dbReference>
<feature type="transmembrane region" description="Helical" evidence="9">
    <location>
        <begin position="215"/>
        <end position="233"/>
    </location>
</feature>
<gene>
    <name evidence="10" type="primary">Slc35f1</name>
    <name evidence="10" type="ORF">SPIL2461_LOCUS4106</name>
</gene>
<feature type="transmembrane region" description="Helical" evidence="9">
    <location>
        <begin position="175"/>
        <end position="195"/>
    </location>
</feature>
<evidence type="ECO:0000256" key="8">
    <source>
        <dbReference type="SAM" id="MobiDB-lite"/>
    </source>
</evidence>
<dbReference type="InterPro" id="IPR009262">
    <property type="entry name" value="SLC35_F1/F2/F6"/>
</dbReference>